<evidence type="ECO:0008006" key="3">
    <source>
        <dbReference type="Google" id="ProtNLM"/>
    </source>
</evidence>
<dbReference type="PANTHER" id="PTHR38479">
    <property type="entry name" value="LMO0824 PROTEIN"/>
    <property type="match status" value="1"/>
</dbReference>
<dbReference type="RefSeq" id="WP_151755002.1">
    <property type="nucleotide sequence ID" value="NZ_BKZW01000001.1"/>
</dbReference>
<dbReference type="InterPro" id="IPR009351">
    <property type="entry name" value="AlkZ-like"/>
</dbReference>
<organism evidence="1 2">
    <name type="scientific">Dictyobacter vulcani</name>
    <dbReference type="NCBI Taxonomy" id="2607529"/>
    <lineage>
        <taxon>Bacteria</taxon>
        <taxon>Bacillati</taxon>
        <taxon>Chloroflexota</taxon>
        <taxon>Ktedonobacteria</taxon>
        <taxon>Ktedonobacterales</taxon>
        <taxon>Dictyobacteraceae</taxon>
        <taxon>Dictyobacter</taxon>
    </lineage>
</organism>
<reference evidence="1 2" key="1">
    <citation type="submission" date="2019-10" db="EMBL/GenBank/DDBJ databases">
        <title>Dictyobacter vulcani sp. nov., within the class Ktedonobacteria, isolated from soil of volcanic Mt. Zao.</title>
        <authorList>
            <person name="Zheng Y."/>
            <person name="Wang C.M."/>
            <person name="Sakai Y."/>
            <person name="Abe K."/>
            <person name="Yokota A."/>
            <person name="Yabe S."/>
        </authorList>
    </citation>
    <scope>NUCLEOTIDE SEQUENCE [LARGE SCALE GENOMIC DNA]</scope>
    <source>
        <strain evidence="1 2">W12</strain>
    </source>
</reference>
<comment type="caution">
    <text evidence="1">The sequence shown here is derived from an EMBL/GenBank/DDBJ whole genome shotgun (WGS) entry which is preliminary data.</text>
</comment>
<dbReference type="PANTHER" id="PTHR38479:SF2">
    <property type="entry name" value="WINGED HELIX DNA-BINDING DOMAIN-CONTAINING PROTEIN"/>
    <property type="match status" value="1"/>
</dbReference>
<evidence type="ECO:0000313" key="1">
    <source>
        <dbReference type="EMBL" id="GER86954.1"/>
    </source>
</evidence>
<proteinExistence type="predicted"/>
<dbReference type="Proteomes" id="UP000326912">
    <property type="component" value="Unassembled WGS sequence"/>
</dbReference>
<name>A0A5J4KD90_9CHLR</name>
<sequence>MDIAHQRLFNQRIDSGRFERPEDVVRWMGAMQAQDYQASLWAIGLRTQAATLADVEQAVCDRKILRTWPMRGTLHFVPAEDAKWMLALSAVRMLGRDKRRQELLELNEQIIERARELFVAALQGGERLTRPDAMQLLEDAGISTKGQRGYHLLWYLSQSGTLCMGPMEKKQQTFVLLDEWVLRPREFSREEALAEFVFRYITSHGPATIQDFAWWAGLTLTEAKAGFESVKSKFQLEKINGQSYWIAADAPSRDEYLTSSLHLLPGFDEYLLGYKDRSAVLAAEHTFKIVPGNNGVFMPTMVASGQVTGIWKRTLKKNAIEIQLQPFIQSGDAETETNVSEAARRYSAFLNLPLSATTIQPVII</sequence>
<protein>
    <recommendedName>
        <fullName evidence="3">Winged helix DNA-binding domain-containing protein</fullName>
    </recommendedName>
</protein>
<dbReference type="EMBL" id="BKZW01000001">
    <property type="protein sequence ID" value="GER86954.1"/>
    <property type="molecule type" value="Genomic_DNA"/>
</dbReference>
<keyword evidence="2" id="KW-1185">Reference proteome</keyword>
<dbReference type="AlphaFoldDB" id="A0A5J4KD90"/>
<dbReference type="Pfam" id="PF06224">
    <property type="entry name" value="AlkZ-like"/>
    <property type="match status" value="1"/>
</dbReference>
<evidence type="ECO:0000313" key="2">
    <source>
        <dbReference type="Proteomes" id="UP000326912"/>
    </source>
</evidence>
<accession>A0A5J4KD90</accession>
<gene>
    <name evidence="1" type="ORF">KDW_11160</name>
</gene>